<reference evidence="1 2" key="1">
    <citation type="journal article" date="2023" name="Plants (Basel)">
        <title>Bridging the Gap: Combining Genomics and Transcriptomics Approaches to Understand Stylosanthes scabra, an Orphan Legume from the Brazilian Caatinga.</title>
        <authorList>
            <person name="Ferreira-Neto J.R.C."/>
            <person name="da Silva M.D."/>
            <person name="Binneck E."/>
            <person name="de Melo N.F."/>
            <person name="da Silva R.H."/>
            <person name="de Melo A.L.T.M."/>
            <person name="Pandolfi V."/>
            <person name="Bustamante F.O."/>
            <person name="Brasileiro-Vidal A.C."/>
            <person name="Benko-Iseppon A.M."/>
        </authorList>
    </citation>
    <scope>NUCLEOTIDE SEQUENCE [LARGE SCALE GENOMIC DNA]</scope>
    <source>
        <tissue evidence="1">Leaves</tissue>
    </source>
</reference>
<dbReference type="Proteomes" id="UP001341840">
    <property type="component" value="Unassembled WGS sequence"/>
</dbReference>
<keyword evidence="2" id="KW-1185">Reference proteome</keyword>
<dbReference type="EMBL" id="JASCZI010090953">
    <property type="protein sequence ID" value="MED6148040.1"/>
    <property type="molecule type" value="Genomic_DNA"/>
</dbReference>
<name>A0ABU6TI54_9FABA</name>
<evidence type="ECO:0000313" key="2">
    <source>
        <dbReference type="Proteomes" id="UP001341840"/>
    </source>
</evidence>
<proteinExistence type="predicted"/>
<comment type="caution">
    <text evidence="1">The sequence shown here is derived from an EMBL/GenBank/DDBJ whole genome shotgun (WGS) entry which is preliminary data.</text>
</comment>
<evidence type="ECO:0008006" key="3">
    <source>
        <dbReference type="Google" id="ProtNLM"/>
    </source>
</evidence>
<evidence type="ECO:0000313" key="1">
    <source>
        <dbReference type="EMBL" id="MED6148040.1"/>
    </source>
</evidence>
<accession>A0ABU6TI54</accession>
<gene>
    <name evidence="1" type="ORF">PIB30_049441</name>
</gene>
<protein>
    <recommendedName>
        <fullName evidence="3">Reverse transcriptase zinc-binding domain-containing protein</fullName>
    </recommendedName>
</protein>
<organism evidence="1 2">
    <name type="scientific">Stylosanthes scabra</name>
    <dbReference type="NCBI Taxonomy" id="79078"/>
    <lineage>
        <taxon>Eukaryota</taxon>
        <taxon>Viridiplantae</taxon>
        <taxon>Streptophyta</taxon>
        <taxon>Embryophyta</taxon>
        <taxon>Tracheophyta</taxon>
        <taxon>Spermatophyta</taxon>
        <taxon>Magnoliopsida</taxon>
        <taxon>eudicotyledons</taxon>
        <taxon>Gunneridae</taxon>
        <taxon>Pentapetalae</taxon>
        <taxon>rosids</taxon>
        <taxon>fabids</taxon>
        <taxon>Fabales</taxon>
        <taxon>Fabaceae</taxon>
        <taxon>Papilionoideae</taxon>
        <taxon>50 kb inversion clade</taxon>
        <taxon>dalbergioids sensu lato</taxon>
        <taxon>Dalbergieae</taxon>
        <taxon>Pterocarpus clade</taxon>
        <taxon>Stylosanthes</taxon>
    </lineage>
</organism>
<sequence length="141" mass="16234">MEGSLAKDLPFVHISDTNLQIQDVWDHGNWNMNRLSSILPEEVKQNIGSYNPLAEQVASSGWFWSSSSSKIYYASSGYRWLCNRKPFRQRPFATTSLATCSRCYINSETSLHCLRDCHLSQDIWCKLGYDSSQLDMRVWAV</sequence>